<dbReference type="PANTHER" id="PTHR19136:SF81">
    <property type="entry name" value="MOLYBDENUM COFACTOR GUANYLYLTRANSFERASE"/>
    <property type="match status" value="1"/>
</dbReference>
<keyword evidence="6 8" id="KW-0342">GTP-binding</keyword>
<keyword evidence="7 8" id="KW-0501">Molybdenum cofactor biosynthesis</keyword>
<comment type="cofactor">
    <cofactor evidence="8">
        <name>Mg(2+)</name>
        <dbReference type="ChEBI" id="CHEBI:18420"/>
    </cofactor>
</comment>
<comment type="domain">
    <text evidence="8">The N-terminal domain determines nucleotide recognition and specific binding, while the C-terminal domain determines the specific binding to the target protein.</text>
</comment>
<dbReference type="GO" id="GO:0005737">
    <property type="term" value="C:cytoplasm"/>
    <property type="evidence" value="ECO:0007669"/>
    <property type="project" value="UniProtKB-SubCell"/>
</dbReference>
<name>A0A1M6QF23_9AQUI</name>
<dbReference type="InterPro" id="IPR013482">
    <property type="entry name" value="Molybde_CF_guanTrfase"/>
</dbReference>
<dbReference type="InterPro" id="IPR029044">
    <property type="entry name" value="Nucleotide-diphossugar_trans"/>
</dbReference>
<evidence type="ECO:0000256" key="8">
    <source>
        <dbReference type="HAMAP-Rule" id="MF_00316"/>
    </source>
</evidence>
<feature type="binding site" evidence="8">
    <location>
        <position position="95"/>
    </location>
    <ligand>
        <name>GTP</name>
        <dbReference type="ChEBI" id="CHEBI:37565"/>
    </ligand>
</feature>
<evidence type="ECO:0000256" key="5">
    <source>
        <dbReference type="ARBA" id="ARBA00022842"/>
    </source>
</evidence>
<comment type="caution">
    <text evidence="8">Lacks conserved residue(s) required for the propagation of feature annotation.</text>
</comment>
<protein>
    <recommendedName>
        <fullName evidence="8">Probable molybdenum cofactor guanylyltransferase</fullName>
        <shortName evidence="8">MoCo guanylyltransferase</shortName>
        <ecNumber evidence="8">2.7.7.77</ecNumber>
    </recommendedName>
    <alternativeName>
        <fullName evidence="8">GTP:molybdopterin guanylyltransferase</fullName>
    </alternativeName>
    <alternativeName>
        <fullName evidence="8">Mo-MPT guanylyltransferase</fullName>
    </alternativeName>
    <alternativeName>
        <fullName evidence="8">Molybdopterin guanylyltransferase</fullName>
    </alternativeName>
    <alternativeName>
        <fullName evidence="8">Molybdopterin-guanine dinucleotide synthase</fullName>
        <shortName evidence="8">MGD synthase</shortName>
    </alternativeName>
</protein>
<dbReference type="GO" id="GO:0061603">
    <property type="term" value="F:molybdenum cofactor guanylyltransferase activity"/>
    <property type="evidence" value="ECO:0007669"/>
    <property type="project" value="UniProtKB-EC"/>
</dbReference>
<keyword evidence="5 8" id="KW-0460">Magnesium</keyword>
<comment type="subcellular location">
    <subcellularLocation>
        <location evidence="8">Cytoplasm</location>
    </subcellularLocation>
</comment>
<comment type="catalytic activity">
    <reaction evidence="8">
        <text>Mo-molybdopterin + GTP + H(+) = Mo-molybdopterin guanine dinucleotide + diphosphate</text>
        <dbReference type="Rhea" id="RHEA:34243"/>
        <dbReference type="ChEBI" id="CHEBI:15378"/>
        <dbReference type="ChEBI" id="CHEBI:33019"/>
        <dbReference type="ChEBI" id="CHEBI:37565"/>
        <dbReference type="ChEBI" id="CHEBI:71302"/>
        <dbReference type="ChEBI" id="CHEBI:71310"/>
        <dbReference type="EC" id="2.7.7.77"/>
    </reaction>
</comment>
<organism evidence="10 11">
    <name type="scientific">Thermocrinis minervae</name>
    <dbReference type="NCBI Taxonomy" id="381751"/>
    <lineage>
        <taxon>Bacteria</taxon>
        <taxon>Pseudomonadati</taxon>
        <taxon>Aquificota</taxon>
        <taxon>Aquificia</taxon>
        <taxon>Aquificales</taxon>
        <taxon>Aquificaceae</taxon>
        <taxon>Thermocrinis</taxon>
    </lineage>
</organism>
<keyword evidence="2 8" id="KW-0808">Transferase</keyword>
<dbReference type="EC" id="2.7.7.77" evidence="8"/>
<dbReference type="STRING" id="381751.SAMN05444391_0211"/>
<evidence type="ECO:0000313" key="11">
    <source>
        <dbReference type="Proteomes" id="UP000189810"/>
    </source>
</evidence>
<dbReference type="AlphaFoldDB" id="A0A1M6QF23"/>
<evidence type="ECO:0000313" key="10">
    <source>
        <dbReference type="EMBL" id="SHK18796.1"/>
    </source>
</evidence>
<dbReference type="PANTHER" id="PTHR19136">
    <property type="entry name" value="MOLYBDENUM COFACTOR GUANYLYLTRANSFERASE"/>
    <property type="match status" value="1"/>
</dbReference>
<dbReference type="Proteomes" id="UP000189810">
    <property type="component" value="Chromosome I"/>
</dbReference>
<evidence type="ECO:0000256" key="4">
    <source>
        <dbReference type="ARBA" id="ARBA00022741"/>
    </source>
</evidence>
<dbReference type="Pfam" id="PF12804">
    <property type="entry name" value="NTP_transf_3"/>
    <property type="match status" value="1"/>
</dbReference>
<feature type="binding site" evidence="8">
    <location>
        <position position="95"/>
    </location>
    <ligand>
        <name>Mg(2+)</name>
        <dbReference type="ChEBI" id="CHEBI:18420"/>
    </ligand>
</feature>
<dbReference type="GO" id="GO:0046872">
    <property type="term" value="F:metal ion binding"/>
    <property type="evidence" value="ECO:0007669"/>
    <property type="project" value="UniProtKB-KW"/>
</dbReference>
<evidence type="ECO:0000256" key="2">
    <source>
        <dbReference type="ARBA" id="ARBA00022679"/>
    </source>
</evidence>
<dbReference type="GO" id="GO:0006777">
    <property type="term" value="P:Mo-molybdopterin cofactor biosynthetic process"/>
    <property type="evidence" value="ECO:0007669"/>
    <property type="project" value="UniProtKB-KW"/>
</dbReference>
<evidence type="ECO:0000256" key="7">
    <source>
        <dbReference type="ARBA" id="ARBA00023150"/>
    </source>
</evidence>
<sequence length="187" mass="21552">MIPECYILAGGKSRRFGQDKTLYPIEGKPMILHVVELARRVSERVFILSKDVQKYAFIKGVDILKDYVHEQFALAGVYTALKRTSYEKVLILSADMPYLRPDILTHLWKSSQPDVSLYKVNEKLYPFPGVYYRSVLPPLEDYILKGRRRVGKFLELLRINTLTSEEKRAFTNVNTLEDILQAGAEPP</sequence>
<evidence type="ECO:0000256" key="6">
    <source>
        <dbReference type="ARBA" id="ARBA00023134"/>
    </source>
</evidence>
<feature type="binding site" evidence="8">
    <location>
        <position position="20"/>
    </location>
    <ligand>
        <name>GTP</name>
        <dbReference type="ChEBI" id="CHEBI:37565"/>
    </ligand>
</feature>
<keyword evidence="1 8" id="KW-0963">Cytoplasm</keyword>
<gene>
    <name evidence="8" type="primary">mobA</name>
    <name evidence="10" type="ORF">SAMN05444391_0211</name>
</gene>
<proteinExistence type="inferred from homology"/>
<feature type="domain" description="MobA-like NTP transferase" evidence="9">
    <location>
        <begin position="6"/>
        <end position="152"/>
    </location>
</feature>
<keyword evidence="11" id="KW-1185">Reference proteome</keyword>
<evidence type="ECO:0000259" key="9">
    <source>
        <dbReference type="Pfam" id="PF12804"/>
    </source>
</evidence>
<reference evidence="10 11" key="1">
    <citation type="submission" date="2016-11" db="EMBL/GenBank/DDBJ databases">
        <authorList>
            <person name="Jaros S."/>
            <person name="Januszkiewicz K."/>
            <person name="Wedrychowicz H."/>
        </authorList>
    </citation>
    <scope>NUCLEOTIDE SEQUENCE [LARGE SCALE GENOMIC DNA]</scope>
    <source>
        <strain evidence="10 11">DSM 19557</strain>
    </source>
</reference>
<dbReference type="HAMAP" id="MF_00316">
    <property type="entry name" value="MobA"/>
    <property type="match status" value="1"/>
</dbReference>
<evidence type="ECO:0000256" key="3">
    <source>
        <dbReference type="ARBA" id="ARBA00022723"/>
    </source>
</evidence>
<feature type="binding site" evidence="8">
    <location>
        <position position="66"/>
    </location>
    <ligand>
        <name>GTP</name>
        <dbReference type="ChEBI" id="CHEBI:37565"/>
    </ligand>
</feature>
<dbReference type="InterPro" id="IPR025877">
    <property type="entry name" value="MobA-like_NTP_Trfase"/>
</dbReference>
<dbReference type="SUPFAM" id="SSF53448">
    <property type="entry name" value="Nucleotide-diphospho-sugar transferases"/>
    <property type="match status" value="1"/>
</dbReference>
<dbReference type="RefSeq" id="WP_079653407.1">
    <property type="nucleotide sequence ID" value="NZ_LT670846.1"/>
</dbReference>
<dbReference type="OrthoDB" id="9788394at2"/>
<dbReference type="EMBL" id="LT670846">
    <property type="protein sequence ID" value="SHK18796.1"/>
    <property type="molecule type" value="Genomic_DNA"/>
</dbReference>
<dbReference type="Gene3D" id="3.90.550.10">
    <property type="entry name" value="Spore Coat Polysaccharide Biosynthesis Protein SpsA, Chain A"/>
    <property type="match status" value="1"/>
</dbReference>
<comment type="similarity">
    <text evidence="8">Belongs to the MobA family.</text>
</comment>
<keyword evidence="3 8" id="KW-0479">Metal-binding</keyword>
<keyword evidence="4 8" id="KW-0547">Nucleotide-binding</keyword>
<feature type="binding site" evidence="8">
    <location>
        <begin position="8"/>
        <end position="10"/>
    </location>
    <ligand>
        <name>GTP</name>
        <dbReference type="ChEBI" id="CHEBI:37565"/>
    </ligand>
</feature>
<dbReference type="GO" id="GO:0005525">
    <property type="term" value="F:GTP binding"/>
    <property type="evidence" value="ECO:0007669"/>
    <property type="project" value="UniProtKB-UniRule"/>
</dbReference>
<keyword evidence="10" id="KW-0548">Nucleotidyltransferase</keyword>
<dbReference type="CDD" id="cd02503">
    <property type="entry name" value="MobA"/>
    <property type="match status" value="1"/>
</dbReference>
<accession>A0A1M6QF23</accession>
<evidence type="ECO:0000256" key="1">
    <source>
        <dbReference type="ARBA" id="ARBA00022490"/>
    </source>
</evidence>
<comment type="function">
    <text evidence="8">Transfers a GMP moiety from GTP to Mo-molybdopterin (Mo-MPT) cofactor (Moco or molybdenum cofactor) to form Mo-molybdopterin guanine dinucleotide (Mo-MGD) cofactor.</text>
</comment>